<dbReference type="Pfam" id="PF13990">
    <property type="entry name" value="YjcZ"/>
    <property type="match status" value="1"/>
</dbReference>
<organism evidence="1 2">
    <name type="scientific">Buttiauxella noackiae ATCC 51607</name>
    <dbReference type="NCBI Taxonomy" id="1354255"/>
    <lineage>
        <taxon>Bacteria</taxon>
        <taxon>Pseudomonadati</taxon>
        <taxon>Pseudomonadota</taxon>
        <taxon>Gammaproteobacteria</taxon>
        <taxon>Enterobacterales</taxon>
        <taxon>Enterobacteriaceae</taxon>
        <taxon>Buttiauxella</taxon>
    </lineage>
</organism>
<reference evidence="1 2" key="1">
    <citation type="submission" date="2016-04" db="EMBL/GenBank/DDBJ databases">
        <title>ATOL: Assembling a taxonomically balanced genome-scale reconstruction of the evolutionary history of the Enterobacteriaceae.</title>
        <authorList>
            <person name="Plunkett G.III."/>
            <person name="Neeno-Eckwall E.C."/>
            <person name="Glasner J.D."/>
            <person name="Perna N.T."/>
        </authorList>
    </citation>
    <scope>NUCLEOTIDE SEQUENCE [LARGE SCALE GENOMIC DNA]</scope>
    <source>
        <strain evidence="1 2">ATCC 51607</strain>
    </source>
</reference>
<accession>A0A1B7HHN4</accession>
<dbReference type="EMBL" id="LXEO01000064">
    <property type="protein sequence ID" value="OAT15151.1"/>
    <property type="molecule type" value="Genomic_DNA"/>
</dbReference>
<dbReference type="AlphaFoldDB" id="A0A1B7HHN4"/>
<evidence type="ECO:0000313" key="2">
    <source>
        <dbReference type="Proteomes" id="UP000078286"/>
    </source>
</evidence>
<name>A0A1B7HHN4_9ENTR</name>
<dbReference type="InterPro" id="IPR025599">
    <property type="entry name" value="YjcZ"/>
</dbReference>
<dbReference type="PATRIC" id="fig|1354255.3.peg.3982"/>
<keyword evidence="2" id="KW-1185">Reference proteome</keyword>
<comment type="caution">
    <text evidence="1">The sequence shown here is derived from an EMBL/GenBank/DDBJ whole genome shotgun (WGS) entry which is preliminary data.</text>
</comment>
<proteinExistence type="predicted"/>
<dbReference type="RefSeq" id="WP_064556089.1">
    <property type="nucleotide sequence ID" value="NZ_LXEO01000064.1"/>
</dbReference>
<protein>
    <submittedName>
        <fullName evidence="1">Methyl-accepting chemotaxis protein</fullName>
    </submittedName>
</protein>
<dbReference type="Proteomes" id="UP000078286">
    <property type="component" value="Unassembled WGS sequence"/>
</dbReference>
<gene>
    <name evidence="1" type="ORF">M979_3864</name>
</gene>
<sequence length="297" mass="33094">MSSVLLGTQTGALECVAEKFVVDFARNSGISREPWRSQQSKAYYQRLTGEFIGQSQLQKWAVDEVLLEKPEVMLAMLGHLCQRVAKKHHAIEKVYESISAMALTSARVTSDASEARMQLVQVQQQLAQRVGKLETQLQGTDLAHLGSVHCEQVFARWQAGHYFTFSPAGRCYVALQELYWGAFGDALRFGRLSQGTELIEQARALAISQLAHDVNASARTRHYYYEWLKFPSTAGMMESKEAMAWLGDDCDSEHQPVSFATTQTHQGVSLGMPRICSAMRLGSAMVDEVFIDGGFTK</sequence>
<evidence type="ECO:0000313" key="1">
    <source>
        <dbReference type="EMBL" id="OAT15151.1"/>
    </source>
</evidence>